<feature type="region of interest" description="Disordered" evidence="1">
    <location>
        <begin position="189"/>
        <end position="253"/>
    </location>
</feature>
<proteinExistence type="predicted"/>
<sequence>MLLQTNPNEFPLTWEQSASLTKIGLWKIFNHQPIFSKEMRMYRAIEYYRHNQFSEAIALFDPSEELTKLSKEDKDMLARCHFRLGHFKQAETLCHLQLQYKKHDFNTLLLLADCYSSQQQLKPSFFCWCGLLTAEKALTGHNPSELAVLLGWVFTQRGTVLTMQTLRQRRQLFEQTRFKSVGMSNRHAIQVGGEKRAKADSSTDQVENADEVPTPAEPVVPPSTPECSPSDESSQSKLEEERQHHSSFVASLRPFMEKSTEKYENGWANHKVNEIEPTPPTPDVDERISARAQLSALSSFTPTPPSQPQPAPTPISSVPLDSFDLCPDETKLDKKFILPHIDAEMEAEYANGKEDDDDDSVLAVNDNIGNYADFAGIPLLR</sequence>
<dbReference type="Gene3D" id="1.25.40.10">
    <property type="entry name" value="Tetratricopeptide repeat domain"/>
    <property type="match status" value="1"/>
</dbReference>
<feature type="region of interest" description="Disordered" evidence="1">
    <location>
        <begin position="268"/>
        <end position="322"/>
    </location>
</feature>
<evidence type="ECO:0008006" key="4">
    <source>
        <dbReference type="Google" id="ProtNLM"/>
    </source>
</evidence>
<organism evidence="2 3">
    <name type="scientific">Blattamonas nauphoetae</name>
    <dbReference type="NCBI Taxonomy" id="2049346"/>
    <lineage>
        <taxon>Eukaryota</taxon>
        <taxon>Metamonada</taxon>
        <taxon>Preaxostyla</taxon>
        <taxon>Oxymonadida</taxon>
        <taxon>Blattamonas</taxon>
    </lineage>
</organism>
<dbReference type="SUPFAM" id="SSF48452">
    <property type="entry name" value="TPR-like"/>
    <property type="match status" value="1"/>
</dbReference>
<reference evidence="2 3" key="1">
    <citation type="journal article" date="2022" name="bioRxiv">
        <title>Genomics of Preaxostyla Flagellates Illuminates Evolutionary Transitions and the Path Towards Mitochondrial Loss.</title>
        <authorList>
            <person name="Novak L.V.F."/>
            <person name="Treitli S.C."/>
            <person name="Pyrih J."/>
            <person name="Halakuc P."/>
            <person name="Pipaliya S.V."/>
            <person name="Vacek V."/>
            <person name="Brzon O."/>
            <person name="Soukal P."/>
            <person name="Eme L."/>
            <person name="Dacks J.B."/>
            <person name="Karnkowska A."/>
            <person name="Elias M."/>
            <person name="Hampl V."/>
        </authorList>
    </citation>
    <scope>NUCLEOTIDE SEQUENCE [LARGE SCALE GENOMIC DNA]</scope>
    <source>
        <strain evidence="2">NAU3</strain>
        <tissue evidence="2">Gut</tissue>
    </source>
</reference>
<gene>
    <name evidence="2" type="ORF">BLNAU_23985</name>
</gene>
<keyword evidence="3" id="KW-1185">Reference proteome</keyword>
<dbReference type="InterPro" id="IPR011990">
    <property type="entry name" value="TPR-like_helical_dom_sf"/>
</dbReference>
<evidence type="ECO:0000313" key="2">
    <source>
        <dbReference type="EMBL" id="KAK2941111.1"/>
    </source>
</evidence>
<dbReference type="Proteomes" id="UP001281761">
    <property type="component" value="Unassembled WGS sequence"/>
</dbReference>
<feature type="compositionally biased region" description="Pro residues" evidence="1">
    <location>
        <begin position="215"/>
        <end position="224"/>
    </location>
</feature>
<name>A0ABQ9WRL8_9EUKA</name>
<evidence type="ECO:0000313" key="3">
    <source>
        <dbReference type="Proteomes" id="UP001281761"/>
    </source>
</evidence>
<protein>
    <recommendedName>
        <fullName evidence="4">Tetratricopeptide repeat protein</fullName>
    </recommendedName>
</protein>
<dbReference type="EMBL" id="JARBJD010000548">
    <property type="protein sequence ID" value="KAK2941111.1"/>
    <property type="molecule type" value="Genomic_DNA"/>
</dbReference>
<evidence type="ECO:0000256" key="1">
    <source>
        <dbReference type="SAM" id="MobiDB-lite"/>
    </source>
</evidence>
<accession>A0ABQ9WRL8</accession>
<feature type="compositionally biased region" description="Pro residues" evidence="1">
    <location>
        <begin position="302"/>
        <end position="313"/>
    </location>
</feature>
<comment type="caution">
    <text evidence="2">The sequence shown here is derived from an EMBL/GenBank/DDBJ whole genome shotgun (WGS) entry which is preliminary data.</text>
</comment>